<dbReference type="AlphaFoldDB" id="A0A1J5NAQ5"/>
<dbReference type="InterPro" id="IPR051611">
    <property type="entry name" value="ECF_transporter_component"/>
</dbReference>
<evidence type="ECO:0000313" key="8">
    <source>
        <dbReference type="Proteomes" id="UP000181901"/>
    </source>
</evidence>
<feature type="transmembrane region" description="Helical" evidence="6">
    <location>
        <begin position="68"/>
        <end position="86"/>
    </location>
</feature>
<feature type="transmembrane region" description="Helical" evidence="6">
    <location>
        <begin position="43"/>
        <end position="61"/>
    </location>
</feature>
<evidence type="ECO:0000256" key="5">
    <source>
        <dbReference type="ARBA" id="ARBA00023136"/>
    </source>
</evidence>
<dbReference type="OrthoDB" id="4533at2"/>
<dbReference type="InterPro" id="IPR012809">
    <property type="entry name" value="ECF_CbiQ"/>
</dbReference>
<keyword evidence="8" id="KW-1185">Reference proteome</keyword>
<keyword evidence="5 6" id="KW-0472">Membrane</keyword>
<protein>
    <submittedName>
        <fullName evidence="7">Nickel transport protein NikQ</fullName>
    </submittedName>
</protein>
<dbReference type="Proteomes" id="UP000181901">
    <property type="component" value="Unassembled WGS sequence"/>
</dbReference>
<feature type="transmembrane region" description="Helical" evidence="6">
    <location>
        <begin position="106"/>
        <end position="130"/>
    </location>
</feature>
<keyword evidence="4 6" id="KW-1133">Transmembrane helix</keyword>
<evidence type="ECO:0000256" key="2">
    <source>
        <dbReference type="ARBA" id="ARBA00022475"/>
    </source>
</evidence>
<sequence>MASLTEPFASGDSFLHGMDPRIRLLAALVLTVPVAVLPEPRPAWLALAAGLILVKMARLNMLVVLNRLMVVNLFIAFLWLFLPFSVPGEPIFDLGPLHATAQGIDRALLITVKSNAVVVSLMALLGTISIQNLGPAMQQLGVPDKLCHILLFTHRYIFSIYQEYTTMRQAMRARGFKPRTDTHTYRTFAWLVGMLLVKSWDRAERVHGAMLCRGFRGRFYSLAAFRTRPADYLFLLACAALSASLIYMGFIQGRPL</sequence>
<organism evidence="7 8">
    <name type="scientific">Pseudodesulfovibrio hydrargyri</name>
    <dbReference type="NCBI Taxonomy" id="2125990"/>
    <lineage>
        <taxon>Bacteria</taxon>
        <taxon>Pseudomonadati</taxon>
        <taxon>Thermodesulfobacteriota</taxon>
        <taxon>Desulfovibrionia</taxon>
        <taxon>Desulfovibrionales</taxon>
        <taxon>Desulfovibrionaceae</taxon>
    </lineage>
</organism>
<dbReference type="RefSeq" id="WP_084641754.1">
    <property type="nucleotide sequence ID" value="NZ_LKAQ01000005.1"/>
</dbReference>
<gene>
    <name evidence="7" type="primary">nikQ</name>
    <name evidence="7" type="ORF">BerOc1_03586</name>
</gene>
<dbReference type="NCBIfam" id="TIGR02454">
    <property type="entry name" value="ECF_T_CbiQ"/>
    <property type="match status" value="1"/>
</dbReference>
<accession>A0A1J5NAQ5</accession>
<dbReference type="PANTHER" id="PTHR34857:SF2">
    <property type="entry name" value="SLL0384 PROTEIN"/>
    <property type="match status" value="1"/>
</dbReference>
<keyword evidence="3 6" id="KW-0812">Transmembrane</keyword>
<evidence type="ECO:0000256" key="4">
    <source>
        <dbReference type="ARBA" id="ARBA00022989"/>
    </source>
</evidence>
<dbReference type="GO" id="GO:0006824">
    <property type="term" value="P:cobalt ion transport"/>
    <property type="evidence" value="ECO:0007669"/>
    <property type="project" value="InterPro"/>
</dbReference>
<evidence type="ECO:0000256" key="1">
    <source>
        <dbReference type="ARBA" id="ARBA00004651"/>
    </source>
</evidence>
<dbReference type="InterPro" id="IPR003339">
    <property type="entry name" value="ABC/ECF_trnsptr_transmembrane"/>
</dbReference>
<dbReference type="EMBL" id="LKAQ01000005">
    <property type="protein sequence ID" value="OIQ48833.1"/>
    <property type="molecule type" value="Genomic_DNA"/>
</dbReference>
<comment type="caution">
    <text evidence="7">The sequence shown here is derived from an EMBL/GenBank/DDBJ whole genome shotgun (WGS) entry which is preliminary data.</text>
</comment>
<evidence type="ECO:0000313" key="7">
    <source>
        <dbReference type="EMBL" id="OIQ48833.1"/>
    </source>
</evidence>
<keyword evidence="2" id="KW-1003">Cell membrane</keyword>
<feature type="transmembrane region" description="Helical" evidence="6">
    <location>
        <begin position="232"/>
        <end position="251"/>
    </location>
</feature>
<evidence type="ECO:0000256" key="6">
    <source>
        <dbReference type="SAM" id="Phobius"/>
    </source>
</evidence>
<name>A0A1J5NAQ5_9BACT</name>
<evidence type="ECO:0000256" key="3">
    <source>
        <dbReference type="ARBA" id="ARBA00022692"/>
    </source>
</evidence>
<dbReference type="Pfam" id="PF02361">
    <property type="entry name" value="CbiQ"/>
    <property type="match status" value="1"/>
</dbReference>
<dbReference type="CDD" id="cd16914">
    <property type="entry name" value="EcfT"/>
    <property type="match status" value="1"/>
</dbReference>
<dbReference type="GO" id="GO:0043190">
    <property type="term" value="C:ATP-binding cassette (ABC) transporter complex"/>
    <property type="evidence" value="ECO:0007669"/>
    <property type="project" value="InterPro"/>
</dbReference>
<proteinExistence type="predicted"/>
<reference evidence="7 8" key="1">
    <citation type="submission" date="2015-09" db="EMBL/GenBank/DDBJ databases">
        <title>Genome of Desulfovibrio dechloracetivorans BerOc1, a mercury methylating strain isolated from highly hydrocarbons and metals contaminated coastal sediments.</title>
        <authorList>
            <person name="Goni Urriza M."/>
            <person name="Gassie C."/>
            <person name="Bouchez O."/>
            <person name="Klopp C."/>
            <person name="Ranchou-Peyruse A."/>
            <person name="Remy G."/>
        </authorList>
    </citation>
    <scope>NUCLEOTIDE SEQUENCE [LARGE SCALE GENOMIC DNA]</scope>
    <source>
        <strain evidence="7 8">BerOc1</strain>
    </source>
</reference>
<comment type="subcellular location">
    <subcellularLocation>
        <location evidence="1">Cell membrane</location>
        <topology evidence="1">Multi-pass membrane protein</topology>
    </subcellularLocation>
</comment>
<dbReference type="PANTHER" id="PTHR34857">
    <property type="entry name" value="SLL0384 PROTEIN"/>
    <property type="match status" value="1"/>
</dbReference>